<reference evidence="6" key="1">
    <citation type="journal article" date="2014" name="Int. J. Syst. Evol. Microbiol.">
        <title>Complete genome sequence of Corynebacterium casei LMG S-19264T (=DSM 44701T), isolated from a smear-ripened cheese.</title>
        <authorList>
            <consortium name="US DOE Joint Genome Institute (JGI-PGF)"/>
            <person name="Walter F."/>
            <person name="Albersmeier A."/>
            <person name="Kalinowski J."/>
            <person name="Ruckert C."/>
        </authorList>
    </citation>
    <scope>NUCLEOTIDE SEQUENCE</scope>
    <source>
        <strain evidence="6">KCTC 23077</strain>
    </source>
</reference>
<evidence type="ECO:0000256" key="4">
    <source>
        <dbReference type="SAM" id="SignalP"/>
    </source>
</evidence>
<reference evidence="6" key="2">
    <citation type="submission" date="2020-09" db="EMBL/GenBank/DDBJ databases">
        <authorList>
            <person name="Sun Q."/>
            <person name="Kim S."/>
        </authorList>
    </citation>
    <scope>NUCLEOTIDE SEQUENCE</scope>
    <source>
        <strain evidence="6">KCTC 23077</strain>
    </source>
</reference>
<dbReference type="RefSeq" id="WP_189457044.1">
    <property type="nucleotide sequence ID" value="NZ_BMYD01000004.1"/>
</dbReference>
<gene>
    <name evidence="6" type="ORF">GCM10007067_24940</name>
</gene>
<feature type="domain" description="Outer membrane protein beta-barrel" evidence="5">
    <location>
        <begin position="9"/>
        <end position="276"/>
    </location>
</feature>
<dbReference type="PANTHER" id="PTHR34001">
    <property type="entry name" value="BLL7405 PROTEIN"/>
    <property type="match status" value="1"/>
</dbReference>
<evidence type="ECO:0000256" key="3">
    <source>
        <dbReference type="ARBA" id="ARBA00023136"/>
    </source>
</evidence>
<comment type="caution">
    <text evidence="6">The sequence shown here is derived from an EMBL/GenBank/DDBJ whole genome shotgun (WGS) entry which is preliminary data.</text>
</comment>
<evidence type="ECO:0000256" key="2">
    <source>
        <dbReference type="ARBA" id="ARBA00022729"/>
    </source>
</evidence>
<dbReference type="AlphaFoldDB" id="A0A918WAM0"/>
<protein>
    <recommendedName>
        <fullName evidence="5">Outer membrane protein beta-barrel domain-containing protein</fullName>
    </recommendedName>
</protein>
<sequence>MNAPLPRLLVLAAALIAAPAFAQSGEWTGGYVGGHAGVVMDPDDNGDRFLFDTNLDGAFGDTVRTVAGADAFSPGACDGVARGPTPGDGCEGNNGGADWGARAGYDWQVGTWVFGVVGELGMNDARDALTAFSTTPASYTAVRKIDSLAALRARVGIAFGAGSENLAYVTGGYARAKVENAFFSSNRVNTFTDNGDSDASGAQFGIGVERRINDAWAVGVEYVSTRLEDDEFRVRAGGPAPATNPFILANANGTDFRRSDDDFDLDSVRVTAAYRF</sequence>
<dbReference type="Proteomes" id="UP000646426">
    <property type="component" value="Unassembled WGS sequence"/>
</dbReference>
<keyword evidence="3" id="KW-0472">Membrane</keyword>
<dbReference type="Pfam" id="PF13505">
    <property type="entry name" value="OMP_b-brl"/>
    <property type="match status" value="1"/>
</dbReference>
<name>A0A918WAM0_9GAMM</name>
<dbReference type="PANTHER" id="PTHR34001:SF3">
    <property type="entry name" value="BLL7405 PROTEIN"/>
    <property type="match status" value="1"/>
</dbReference>
<feature type="signal peptide" evidence="4">
    <location>
        <begin position="1"/>
        <end position="22"/>
    </location>
</feature>
<accession>A0A918WAM0</accession>
<evidence type="ECO:0000313" key="7">
    <source>
        <dbReference type="Proteomes" id="UP000646426"/>
    </source>
</evidence>
<feature type="chain" id="PRO_5036736101" description="Outer membrane protein beta-barrel domain-containing protein" evidence="4">
    <location>
        <begin position="23"/>
        <end position="276"/>
    </location>
</feature>
<evidence type="ECO:0000256" key="1">
    <source>
        <dbReference type="ARBA" id="ARBA00004370"/>
    </source>
</evidence>
<dbReference type="InterPro" id="IPR011250">
    <property type="entry name" value="OMP/PagP_B-barrel"/>
</dbReference>
<dbReference type="SUPFAM" id="SSF56925">
    <property type="entry name" value="OMPA-like"/>
    <property type="match status" value="1"/>
</dbReference>
<keyword evidence="2 4" id="KW-0732">Signal</keyword>
<dbReference type="Gene3D" id="2.40.160.20">
    <property type="match status" value="1"/>
</dbReference>
<dbReference type="EMBL" id="BMYD01000004">
    <property type="protein sequence ID" value="GHA85902.1"/>
    <property type="molecule type" value="Genomic_DNA"/>
</dbReference>
<dbReference type="GO" id="GO:0016020">
    <property type="term" value="C:membrane"/>
    <property type="evidence" value="ECO:0007669"/>
    <property type="project" value="UniProtKB-SubCell"/>
</dbReference>
<keyword evidence="7" id="KW-1185">Reference proteome</keyword>
<dbReference type="InterPro" id="IPR051692">
    <property type="entry name" value="OMP-like"/>
</dbReference>
<comment type="subcellular location">
    <subcellularLocation>
        <location evidence="1">Membrane</location>
    </subcellularLocation>
</comment>
<dbReference type="InterPro" id="IPR027385">
    <property type="entry name" value="Beta-barrel_OMP"/>
</dbReference>
<organism evidence="6 7">
    <name type="scientific">Cognatilysobacter bugurensis</name>
    <dbReference type="NCBI Taxonomy" id="543356"/>
    <lineage>
        <taxon>Bacteria</taxon>
        <taxon>Pseudomonadati</taxon>
        <taxon>Pseudomonadota</taxon>
        <taxon>Gammaproteobacteria</taxon>
        <taxon>Lysobacterales</taxon>
        <taxon>Lysobacteraceae</taxon>
        <taxon>Cognatilysobacter</taxon>
    </lineage>
</organism>
<evidence type="ECO:0000259" key="5">
    <source>
        <dbReference type="Pfam" id="PF13505"/>
    </source>
</evidence>
<evidence type="ECO:0000313" key="6">
    <source>
        <dbReference type="EMBL" id="GHA85902.1"/>
    </source>
</evidence>
<proteinExistence type="predicted"/>